<evidence type="ECO:0000313" key="2">
    <source>
        <dbReference type="EMBL" id="KAK1641964.1"/>
    </source>
</evidence>
<organism evidence="2 3">
    <name type="scientific">Lolium multiflorum</name>
    <name type="common">Italian ryegrass</name>
    <name type="synonym">Lolium perenne subsp. multiflorum</name>
    <dbReference type="NCBI Taxonomy" id="4521"/>
    <lineage>
        <taxon>Eukaryota</taxon>
        <taxon>Viridiplantae</taxon>
        <taxon>Streptophyta</taxon>
        <taxon>Embryophyta</taxon>
        <taxon>Tracheophyta</taxon>
        <taxon>Spermatophyta</taxon>
        <taxon>Magnoliopsida</taxon>
        <taxon>Liliopsida</taxon>
        <taxon>Poales</taxon>
        <taxon>Poaceae</taxon>
        <taxon>BOP clade</taxon>
        <taxon>Pooideae</taxon>
        <taxon>Poodae</taxon>
        <taxon>Poeae</taxon>
        <taxon>Poeae Chloroplast Group 2 (Poeae type)</taxon>
        <taxon>Loliodinae</taxon>
        <taxon>Loliinae</taxon>
        <taxon>Lolium</taxon>
    </lineage>
</organism>
<dbReference type="Proteomes" id="UP001231189">
    <property type="component" value="Unassembled WGS sequence"/>
</dbReference>
<feature type="compositionally biased region" description="Basic and acidic residues" evidence="1">
    <location>
        <begin position="141"/>
        <end position="165"/>
    </location>
</feature>
<protein>
    <submittedName>
        <fullName evidence="2">Uncharacterized protein</fullName>
    </submittedName>
</protein>
<gene>
    <name evidence="2" type="ORF">QYE76_059769</name>
</gene>
<proteinExistence type="predicted"/>
<sequence>MADGAPVTYEDLTDELKKKYDEVKAILEADLIGSFHRTRSHGIRWKGFSPGALDGVDLSVPSKNAPGPCEIMRHQYSPSGPALGTYQGEVPLQSRPPLSFALAAPEVPNSPAYAVDRVEDMYPGRCQPRYSFNINMVELGHRPDKGRDEGSCSHSEDKEEAAPRDRPRHCQKILVMIKMKADSSDRPVLSVPPALPVCGVDLTVTES</sequence>
<reference evidence="2" key="1">
    <citation type="submission" date="2023-07" db="EMBL/GenBank/DDBJ databases">
        <title>A chromosome-level genome assembly of Lolium multiflorum.</title>
        <authorList>
            <person name="Chen Y."/>
            <person name="Copetti D."/>
            <person name="Kolliker R."/>
            <person name="Studer B."/>
        </authorList>
    </citation>
    <scope>NUCLEOTIDE SEQUENCE</scope>
    <source>
        <strain evidence="2">02402/16</strain>
        <tissue evidence="2">Leaf</tissue>
    </source>
</reference>
<feature type="region of interest" description="Disordered" evidence="1">
    <location>
        <begin position="141"/>
        <end position="167"/>
    </location>
</feature>
<accession>A0AAD8RYL9</accession>
<comment type="caution">
    <text evidence="2">The sequence shown here is derived from an EMBL/GenBank/DDBJ whole genome shotgun (WGS) entry which is preliminary data.</text>
</comment>
<dbReference type="EMBL" id="JAUUTY010000004">
    <property type="protein sequence ID" value="KAK1641964.1"/>
    <property type="molecule type" value="Genomic_DNA"/>
</dbReference>
<evidence type="ECO:0000256" key="1">
    <source>
        <dbReference type="SAM" id="MobiDB-lite"/>
    </source>
</evidence>
<evidence type="ECO:0000313" key="3">
    <source>
        <dbReference type="Proteomes" id="UP001231189"/>
    </source>
</evidence>
<name>A0AAD8RYL9_LOLMU</name>
<keyword evidence="3" id="KW-1185">Reference proteome</keyword>
<dbReference type="AlphaFoldDB" id="A0AAD8RYL9"/>